<sequence length="98" mass="9706">MSISTIASSGMQVAALRQQVAASNVARQPVEGSPRQAVAASTQAGGGVTASVVDAAADPSALATDLVAGLSARNDFQANANVLRRSDEALGSLLDVLA</sequence>
<protein>
    <recommendedName>
        <fullName evidence="3">Flagellar basal-body/hook protein C-terminal domain-containing protein</fullName>
    </recommendedName>
</protein>
<reference evidence="1 2" key="1">
    <citation type="journal article" date="2005" name="Genome Res.">
        <title>Comparative and functional genomic analyses of the pathogenicity of phytopathogen Xanthomonas campestris pv. campestris.</title>
        <authorList>
            <person name="Qian W."/>
            <person name="Jia Y."/>
            <person name="Ren S.X."/>
            <person name="He Y.Q."/>
            <person name="Feng J.X."/>
            <person name="Lu L.F."/>
            <person name="Sun Q."/>
            <person name="Ying G."/>
            <person name="Tang D.J."/>
            <person name="Tang H."/>
            <person name="Wu W."/>
            <person name="Hao P."/>
            <person name="Wang L."/>
            <person name="Jiang B.L."/>
            <person name="Zeng S."/>
            <person name="Gu W.Y."/>
            <person name="Lu G."/>
            <person name="Rong L."/>
            <person name="Tian Y."/>
            <person name="Yao Z."/>
            <person name="Fu G."/>
            <person name="Chen B."/>
            <person name="Fang R."/>
            <person name="Qiang B."/>
            <person name="Chen Z."/>
            <person name="Zhao G.P."/>
            <person name="Tang J.L."/>
            <person name="He C."/>
        </authorList>
    </citation>
    <scope>NUCLEOTIDE SEQUENCE [LARGE SCALE GENOMIC DNA]</scope>
    <source>
        <strain evidence="1 2">8004</strain>
    </source>
</reference>
<dbReference type="EMBL" id="CP000050">
    <property type="protein sequence ID" value="AAY48775.1"/>
    <property type="molecule type" value="Genomic_DNA"/>
</dbReference>
<dbReference type="KEGG" id="xcb:XC_1709"/>
<gene>
    <name evidence="1" type="ordered locus">XC_1709</name>
</gene>
<dbReference type="AlphaFoldDB" id="A0A0H2X835"/>
<evidence type="ECO:0008006" key="3">
    <source>
        <dbReference type="Google" id="ProtNLM"/>
    </source>
</evidence>
<evidence type="ECO:0000313" key="2">
    <source>
        <dbReference type="Proteomes" id="UP000000420"/>
    </source>
</evidence>
<organism evidence="1 2">
    <name type="scientific">Xanthomonas campestris pv. campestris (strain 8004)</name>
    <dbReference type="NCBI Taxonomy" id="314565"/>
    <lineage>
        <taxon>Bacteria</taxon>
        <taxon>Pseudomonadati</taxon>
        <taxon>Pseudomonadota</taxon>
        <taxon>Gammaproteobacteria</taxon>
        <taxon>Lysobacterales</taxon>
        <taxon>Lysobacteraceae</taxon>
        <taxon>Xanthomonas</taxon>
    </lineage>
</organism>
<accession>A0A0H2X835</accession>
<dbReference type="Proteomes" id="UP000000420">
    <property type="component" value="Chromosome"/>
</dbReference>
<dbReference type="RefSeq" id="WP_011269640.1">
    <property type="nucleotide sequence ID" value="NC_007086.1"/>
</dbReference>
<proteinExistence type="predicted"/>
<name>A0A0H2X835_XANC8</name>
<dbReference type="HOGENOM" id="CLU_131404_2_0_6"/>
<evidence type="ECO:0000313" key="1">
    <source>
        <dbReference type="EMBL" id="AAY48775.1"/>
    </source>
</evidence>